<organism evidence="4 5">
    <name type="scientific">Penicillium crustosum</name>
    <name type="common">Blue mold fungus</name>
    <dbReference type="NCBI Taxonomy" id="36656"/>
    <lineage>
        <taxon>Eukaryota</taxon>
        <taxon>Fungi</taxon>
        <taxon>Dikarya</taxon>
        <taxon>Ascomycota</taxon>
        <taxon>Pezizomycotina</taxon>
        <taxon>Eurotiomycetes</taxon>
        <taxon>Eurotiomycetidae</taxon>
        <taxon>Eurotiales</taxon>
        <taxon>Aspergillaceae</taxon>
        <taxon>Penicillium</taxon>
    </lineage>
</organism>
<dbReference type="InterPro" id="IPR036291">
    <property type="entry name" value="NAD(P)-bd_dom_sf"/>
</dbReference>
<dbReference type="PRINTS" id="PR00080">
    <property type="entry name" value="SDRFAMILY"/>
</dbReference>
<reference evidence="4" key="1">
    <citation type="submission" date="2020-02" db="EMBL/GenBank/DDBJ databases">
        <authorList>
            <person name="Lichtner F.J."/>
        </authorList>
    </citation>
    <scope>NUCLEOTIDE SEQUENCE</scope>
    <source>
        <strain evidence="4">G10</strain>
    </source>
</reference>
<comment type="similarity">
    <text evidence="1 3">Belongs to the short-chain dehydrogenases/reductases (SDR) family.</text>
</comment>
<dbReference type="Proteomes" id="UP000701341">
    <property type="component" value="Unassembled WGS sequence"/>
</dbReference>
<evidence type="ECO:0000313" key="4">
    <source>
        <dbReference type="EMBL" id="KAF7517231.1"/>
    </source>
</evidence>
<dbReference type="AlphaFoldDB" id="A0A9P5GDC0"/>
<protein>
    <submittedName>
        <fullName evidence="4">Uncharacterized protein</fullName>
    </submittedName>
</protein>
<proteinExistence type="inferred from homology"/>
<sequence>MGIGEAIALALAAKGMNIALLARSKDKLDTVKMKITSKYPDVKVSVFAIDIQNHTNVDDTVRTVVSELGDIEILVNNAGLALGAPARFWELPIELVNQMNGTNIAGVMYTTHSVLNRSMWPRKRGTIVNVSSVTGLECPPFDGEAVYHANKACLEGFSNSLRSETAGSDIRVLVLRPGCVASHFHLQRVNYDPKAMDEFFYGYEPLVSEDLADAVSYMISRPGRTSIKALDCVPTAQRSLTRFDREWNSRREKKDEA</sequence>
<dbReference type="EMBL" id="JAAOZQ010000119">
    <property type="protein sequence ID" value="KAF7517231.1"/>
    <property type="molecule type" value="Genomic_DNA"/>
</dbReference>
<dbReference type="SUPFAM" id="SSF51735">
    <property type="entry name" value="NAD(P)-binding Rossmann-fold domains"/>
    <property type="match status" value="1"/>
</dbReference>
<accession>A0A9P5GDC0</accession>
<dbReference type="PRINTS" id="PR00081">
    <property type="entry name" value="GDHRDH"/>
</dbReference>
<evidence type="ECO:0000256" key="3">
    <source>
        <dbReference type="RuleBase" id="RU000363"/>
    </source>
</evidence>
<gene>
    <name evidence="4" type="ORF">PCG10_001332</name>
</gene>
<dbReference type="PANTHER" id="PTHR42901">
    <property type="entry name" value="ALCOHOL DEHYDROGENASE"/>
    <property type="match status" value="1"/>
</dbReference>
<name>A0A9P5GDC0_PENCR</name>
<evidence type="ECO:0000256" key="1">
    <source>
        <dbReference type="ARBA" id="ARBA00006484"/>
    </source>
</evidence>
<comment type="caution">
    <text evidence="4">The sequence shown here is derived from an EMBL/GenBank/DDBJ whole genome shotgun (WGS) entry which is preliminary data.</text>
</comment>
<dbReference type="Gene3D" id="3.40.50.720">
    <property type="entry name" value="NAD(P)-binding Rossmann-like Domain"/>
    <property type="match status" value="1"/>
</dbReference>
<dbReference type="PANTHER" id="PTHR42901:SF1">
    <property type="entry name" value="ALCOHOL DEHYDROGENASE"/>
    <property type="match status" value="1"/>
</dbReference>
<evidence type="ECO:0000256" key="2">
    <source>
        <dbReference type="ARBA" id="ARBA00023002"/>
    </source>
</evidence>
<dbReference type="InterPro" id="IPR002347">
    <property type="entry name" value="SDR_fam"/>
</dbReference>
<dbReference type="GO" id="GO:0016491">
    <property type="term" value="F:oxidoreductase activity"/>
    <property type="evidence" value="ECO:0007669"/>
    <property type="project" value="UniProtKB-KW"/>
</dbReference>
<evidence type="ECO:0000313" key="5">
    <source>
        <dbReference type="Proteomes" id="UP000701341"/>
    </source>
</evidence>
<keyword evidence="5" id="KW-1185">Reference proteome</keyword>
<keyword evidence="2" id="KW-0560">Oxidoreductase</keyword>
<dbReference type="Pfam" id="PF00106">
    <property type="entry name" value="adh_short"/>
    <property type="match status" value="1"/>
</dbReference>